<dbReference type="InterPro" id="IPR015904">
    <property type="entry name" value="Sulphide_quinone_reductase"/>
</dbReference>
<dbReference type="SUPFAM" id="SSF51905">
    <property type="entry name" value="FAD/NAD(P)-binding domain"/>
    <property type="match status" value="2"/>
</dbReference>
<dbReference type="Gene3D" id="3.50.50.60">
    <property type="entry name" value="FAD/NAD(P)-binding domain"/>
    <property type="match status" value="2"/>
</dbReference>
<dbReference type="InterPro" id="IPR023753">
    <property type="entry name" value="FAD/NAD-binding_dom"/>
</dbReference>
<feature type="compositionally biased region" description="Basic and acidic residues" evidence="1">
    <location>
        <begin position="1"/>
        <end position="25"/>
    </location>
</feature>
<dbReference type="InterPro" id="IPR036188">
    <property type="entry name" value="FAD/NAD-bd_sf"/>
</dbReference>
<evidence type="ECO:0000259" key="2">
    <source>
        <dbReference type="Pfam" id="PF07992"/>
    </source>
</evidence>
<dbReference type="Pfam" id="PF07992">
    <property type="entry name" value="Pyr_redox_2"/>
    <property type="match status" value="1"/>
</dbReference>
<dbReference type="EMBL" id="JACHGB010000001">
    <property type="protein sequence ID" value="MBB5270114.1"/>
    <property type="molecule type" value="Genomic_DNA"/>
</dbReference>
<gene>
    <name evidence="3" type="ORF">HNQ70_000098</name>
</gene>
<reference evidence="3 4" key="1">
    <citation type="submission" date="2020-08" db="EMBL/GenBank/DDBJ databases">
        <title>Genomic Encyclopedia of Type Strains, Phase IV (KMG-IV): sequencing the most valuable type-strain genomes for metagenomic binning, comparative biology and taxonomic classification.</title>
        <authorList>
            <person name="Goeker M."/>
        </authorList>
    </citation>
    <scope>NUCLEOTIDE SEQUENCE [LARGE SCALE GENOMIC DNA]</scope>
    <source>
        <strain evidence="3 4">DSM 29781</strain>
    </source>
</reference>
<evidence type="ECO:0000313" key="4">
    <source>
        <dbReference type="Proteomes" id="UP000532440"/>
    </source>
</evidence>
<organism evidence="3 4">
    <name type="scientific">Quisquiliibacterium transsilvanicum</name>
    <dbReference type="NCBI Taxonomy" id="1549638"/>
    <lineage>
        <taxon>Bacteria</taxon>
        <taxon>Pseudomonadati</taxon>
        <taxon>Pseudomonadota</taxon>
        <taxon>Betaproteobacteria</taxon>
        <taxon>Burkholderiales</taxon>
        <taxon>Burkholderiaceae</taxon>
        <taxon>Quisquiliibacterium</taxon>
    </lineage>
</organism>
<keyword evidence="3" id="KW-0560">Oxidoreductase</keyword>
<sequence length="472" mass="50308">MQHDGAGRSEPVRDGARAHPDDPHPARPAGPLARRGFLRVAAISPALIAAAGGSAGALGMASAPARAAMKTSARIVIAGSGAGGLAVASRLRRELDGAKITIVDRKEVHNYQPGYTLVATGIWPIGKVSDRNADLIPAGVDWVREMVTEFDPESNSITTDAGTKIPYDFLVVATGLHLDYAGIEGMDSKAIGTEGMGSVYNGPDAALATWRAMDAFRQKGGEALMTLPATPLKCAGAPLKMTFMLADRLRQAGTRDKSKVRFHSALGNVFGVPAVNTAVLERWEGLGIGVEYNSKLTAIDIGARRATFVTPEGERQERGYDFIHVVPPMRAPDPVRASALSWKDGSFAAGGWLEVDKLTLRHRRFPNVFGIGDINGTPRGKTAATVKKSAPVVAANLADAVAQRDPSMSFDGYTSCPLLLREGAALLIEFDYEGRLTPSLPMVDPLQDSWFAWLMKYALLKPAYMAVLKGHV</sequence>
<evidence type="ECO:0000256" key="1">
    <source>
        <dbReference type="SAM" id="MobiDB-lite"/>
    </source>
</evidence>
<dbReference type="PROSITE" id="PS51318">
    <property type="entry name" value="TAT"/>
    <property type="match status" value="1"/>
</dbReference>
<feature type="region of interest" description="Disordered" evidence="1">
    <location>
        <begin position="1"/>
        <end position="31"/>
    </location>
</feature>
<dbReference type="PANTHER" id="PTHR10632:SF2">
    <property type="entry name" value="SULFIDE:QUINONE OXIDOREDUCTASE, MITOCHONDRIAL"/>
    <property type="match status" value="1"/>
</dbReference>
<dbReference type="RefSeq" id="WP_246434512.1">
    <property type="nucleotide sequence ID" value="NZ_BAABEW010000003.1"/>
</dbReference>
<comment type="caution">
    <text evidence="3">The sequence shown here is derived from an EMBL/GenBank/DDBJ whole genome shotgun (WGS) entry which is preliminary data.</text>
</comment>
<protein>
    <submittedName>
        <fullName evidence="3">Sulfide:quinone oxidoreductase</fullName>
        <ecNumber evidence="3">1.8.5.-</ecNumber>
    </submittedName>
</protein>
<dbReference type="GO" id="GO:0070224">
    <property type="term" value="F:sulfide:quinone oxidoreductase activity"/>
    <property type="evidence" value="ECO:0007669"/>
    <property type="project" value="TreeGrafter"/>
</dbReference>
<dbReference type="AlphaFoldDB" id="A0A7W8HDM3"/>
<feature type="domain" description="FAD/NAD(P)-binding" evidence="2">
    <location>
        <begin position="74"/>
        <end position="191"/>
    </location>
</feature>
<evidence type="ECO:0000313" key="3">
    <source>
        <dbReference type="EMBL" id="MBB5270114.1"/>
    </source>
</evidence>
<proteinExistence type="predicted"/>
<dbReference type="Proteomes" id="UP000532440">
    <property type="component" value="Unassembled WGS sequence"/>
</dbReference>
<dbReference type="GO" id="GO:0070221">
    <property type="term" value="P:sulfide oxidation, using sulfide:quinone oxidoreductase"/>
    <property type="evidence" value="ECO:0007669"/>
    <property type="project" value="TreeGrafter"/>
</dbReference>
<dbReference type="GO" id="GO:0071949">
    <property type="term" value="F:FAD binding"/>
    <property type="evidence" value="ECO:0007669"/>
    <property type="project" value="TreeGrafter"/>
</dbReference>
<dbReference type="PANTHER" id="PTHR10632">
    <property type="entry name" value="SULFIDE:QUINONE OXIDOREDUCTASE"/>
    <property type="match status" value="1"/>
</dbReference>
<dbReference type="InterPro" id="IPR006311">
    <property type="entry name" value="TAT_signal"/>
</dbReference>
<name>A0A7W8HDM3_9BURK</name>
<dbReference type="EC" id="1.8.5.-" evidence="3"/>
<accession>A0A7W8HDM3</accession>
<keyword evidence="4" id="KW-1185">Reference proteome</keyword>